<proteinExistence type="inferred from homology"/>
<organism evidence="8 9">
    <name type="scientific">Chryseobacterium suipulveris</name>
    <dbReference type="NCBI Taxonomy" id="2929800"/>
    <lineage>
        <taxon>Bacteria</taxon>
        <taxon>Pseudomonadati</taxon>
        <taxon>Bacteroidota</taxon>
        <taxon>Flavobacteriia</taxon>
        <taxon>Flavobacteriales</taxon>
        <taxon>Weeksellaceae</taxon>
        <taxon>Chryseobacterium group</taxon>
        <taxon>Chryseobacterium</taxon>
    </lineage>
</organism>
<dbReference type="Proteomes" id="UP000831460">
    <property type="component" value="Chromosome"/>
</dbReference>
<name>A0ABY4BV91_9FLAO</name>
<evidence type="ECO:0000256" key="4">
    <source>
        <dbReference type="ARBA" id="ARBA00022692"/>
    </source>
</evidence>
<evidence type="ECO:0000313" key="9">
    <source>
        <dbReference type="Proteomes" id="UP000831460"/>
    </source>
</evidence>
<feature type="transmembrane region" description="Helical" evidence="7">
    <location>
        <begin position="5"/>
        <end position="23"/>
    </location>
</feature>
<dbReference type="Pfam" id="PF03601">
    <property type="entry name" value="Cons_hypoth698"/>
    <property type="match status" value="1"/>
</dbReference>
<reference evidence="8 9" key="1">
    <citation type="submission" date="2022-03" db="EMBL/GenBank/DDBJ databases">
        <title>Chryseobacterium sp. isolated from particulate matters in swine house.</title>
        <authorList>
            <person name="Won M."/>
            <person name="Kim S.-J."/>
            <person name="Kwon S.-W."/>
        </authorList>
    </citation>
    <scope>NUCLEOTIDE SEQUENCE [LARGE SCALE GENOMIC DNA]</scope>
    <source>
        <strain evidence="8 9">SC2-2</strain>
    </source>
</reference>
<protein>
    <submittedName>
        <fullName evidence="8">Sulfate exporter family transporter</fullName>
    </submittedName>
</protein>
<feature type="transmembrane region" description="Helical" evidence="7">
    <location>
        <begin position="108"/>
        <end position="125"/>
    </location>
</feature>
<evidence type="ECO:0000256" key="3">
    <source>
        <dbReference type="ARBA" id="ARBA00022475"/>
    </source>
</evidence>
<dbReference type="PANTHER" id="PTHR30106:SF1">
    <property type="entry name" value="UPF0324 MEMBRANE PROTEIN FN0533"/>
    <property type="match status" value="1"/>
</dbReference>
<accession>A0ABY4BV91</accession>
<feature type="transmembrane region" description="Helical" evidence="7">
    <location>
        <begin position="137"/>
        <end position="160"/>
    </location>
</feature>
<gene>
    <name evidence="8" type="ORF">MTP09_03835</name>
</gene>
<sequence length="308" mass="33304">MEKKTVIRILFLVIAGFTLTNWVSPPLALVAGILFVNVFGIPFNELSSYTKKILQYSVIGLGFGINLNEAAKAGSEGFTFTVFTIVLVLSLGLIIGKWLKIDKKISQLISVGTAICGGSAIAAVSPVIQSKGSQNSIALGVVFVLNAVALVIFPMIGNFFHLTQNQFGMWAAIAIHDTSSVVGAASKYGAEALKTATVVKLSRALWIIPVTLIFSFLTKTNEKVKFPYFILWFVVAIVINSFVGDQFAFPKTVSEISRMTLKTALFFIGAGLPLKELKKIGINPFLLGILLWLIISAVSLFGIYQFVA</sequence>
<dbReference type="InterPro" id="IPR018383">
    <property type="entry name" value="UPF0324_pro"/>
</dbReference>
<keyword evidence="5 7" id="KW-1133">Transmembrane helix</keyword>
<keyword evidence="3" id="KW-1003">Cell membrane</keyword>
<evidence type="ECO:0000256" key="2">
    <source>
        <dbReference type="ARBA" id="ARBA00007977"/>
    </source>
</evidence>
<feature type="transmembrane region" description="Helical" evidence="7">
    <location>
        <begin position="77"/>
        <end position="96"/>
    </location>
</feature>
<keyword evidence="4 7" id="KW-0812">Transmembrane</keyword>
<dbReference type="RefSeq" id="WP_243550687.1">
    <property type="nucleotide sequence ID" value="NZ_CP094532.1"/>
</dbReference>
<evidence type="ECO:0000256" key="5">
    <source>
        <dbReference type="ARBA" id="ARBA00022989"/>
    </source>
</evidence>
<feature type="transmembrane region" description="Helical" evidence="7">
    <location>
        <begin position="226"/>
        <end position="244"/>
    </location>
</feature>
<evidence type="ECO:0000256" key="6">
    <source>
        <dbReference type="ARBA" id="ARBA00023136"/>
    </source>
</evidence>
<evidence type="ECO:0000256" key="7">
    <source>
        <dbReference type="SAM" id="Phobius"/>
    </source>
</evidence>
<evidence type="ECO:0000313" key="8">
    <source>
        <dbReference type="EMBL" id="UOE41776.1"/>
    </source>
</evidence>
<keyword evidence="9" id="KW-1185">Reference proteome</keyword>
<keyword evidence="6 7" id="KW-0472">Membrane</keyword>
<evidence type="ECO:0000256" key="1">
    <source>
        <dbReference type="ARBA" id="ARBA00004651"/>
    </source>
</evidence>
<comment type="similarity">
    <text evidence="2">Belongs to the UPF0324 family.</text>
</comment>
<comment type="subcellular location">
    <subcellularLocation>
        <location evidence="1">Cell membrane</location>
        <topology evidence="1">Multi-pass membrane protein</topology>
    </subcellularLocation>
</comment>
<feature type="transmembrane region" description="Helical" evidence="7">
    <location>
        <begin position="286"/>
        <end position="307"/>
    </location>
</feature>
<feature type="transmembrane region" description="Helical" evidence="7">
    <location>
        <begin position="198"/>
        <end position="217"/>
    </location>
</feature>
<dbReference type="EMBL" id="CP094532">
    <property type="protein sequence ID" value="UOE41776.1"/>
    <property type="molecule type" value="Genomic_DNA"/>
</dbReference>
<dbReference type="PANTHER" id="PTHR30106">
    <property type="entry name" value="INNER MEMBRANE PROTEIN YEIH-RELATED"/>
    <property type="match status" value="1"/>
</dbReference>